<proteinExistence type="predicted"/>
<evidence type="ECO:0000313" key="1">
    <source>
        <dbReference type="EMBL" id="QQK06920.1"/>
    </source>
</evidence>
<evidence type="ECO:0000313" key="2">
    <source>
        <dbReference type="Proteomes" id="UP000595814"/>
    </source>
</evidence>
<protein>
    <submittedName>
        <fullName evidence="1">DedA family protein</fullName>
    </submittedName>
</protein>
<keyword evidence="2" id="KW-1185">Reference proteome</keyword>
<dbReference type="EMBL" id="CP066744">
    <property type="protein sequence ID" value="QQK06920.1"/>
    <property type="molecule type" value="Genomic_DNA"/>
</dbReference>
<sequence length="171" mass="19526">MNFETIEFYLENYGLLALFIVVLLEYMNLPGFPAGIIMPLAGIWAYKFNKSFLLVIVISVIAGLIGSWILYFLGFYIGRPLLNWFRNKFTKQSVALDKAIEQLNQKGYWGLLIAKLFPVIRTIISIPAGVIKMNFYKYSFYSTIGIIIWNLVFVGGGYIFGSAALNWFAKF</sequence>
<accession>A0AC61MMI8</accession>
<dbReference type="Proteomes" id="UP000595814">
    <property type="component" value="Chromosome"/>
</dbReference>
<reference evidence="1 2" key="1">
    <citation type="journal article" date="2022" name="Int. J. Syst. Evol. Microbiol.">
        <title>Miniphocaeibacter halophilus sp. nov., an ammonium-tolerant acetate-producing bacterium isolated from a biogas system.</title>
        <authorList>
            <person name="Schnurer A."/>
            <person name="Singh A."/>
            <person name="Bi S."/>
            <person name="Qiao W."/>
            <person name="Westerholm M."/>
        </authorList>
    </citation>
    <scope>NUCLEOTIDE SEQUENCE [LARGE SCALE GENOMIC DNA]</scope>
    <source>
        <strain evidence="1 2">AMB_01</strain>
    </source>
</reference>
<gene>
    <name evidence="1" type="ORF">JFY71_06110</name>
</gene>
<name>A0AC61MMI8_9FIRM</name>
<organism evidence="1 2">
    <name type="scientific">Miniphocaeibacter halophilus</name>
    <dbReference type="NCBI Taxonomy" id="2931922"/>
    <lineage>
        <taxon>Bacteria</taxon>
        <taxon>Bacillati</taxon>
        <taxon>Bacillota</taxon>
        <taxon>Tissierellia</taxon>
        <taxon>Tissierellales</taxon>
        <taxon>Peptoniphilaceae</taxon>
        <taxon>Miniphocaeibacter</taxon>
    </lineage>
</organism>